<comment type="caution">
    <text evidence="3">The sequence shown here is derived from an EMBL/GenBank/DDBJ whole genome shotgun (WGS) entry which is preliminary data.</text>
</comment>
<protein>
    <recommendedName>
        <fullName evidence="5">Transmembrane protein</fullName>
    </recommendedName>
</protein>
<feature type="transmembrane region" description="Helical" evidence="2">
    <location>
        <begin position="103"/>
        <end position="120"/>
    </location>
</feature>
<keyword evidence="2" id="KW-1133">Transmembrane helix</keyword>
<dbReference type="AlphaFoldDB" id="A0A7J6K6V0"/>
<sequence length="283" mass="32274">MTTCTKVPRFAFIAFAFSSRFRLTLDRGLPFACKQIAETRRPGSVARDCLQESFAGQRRERKQLVPHSFQRHLSSLFCPCPVSSPLQRFFHAATLRQVSVRRIPVFVSLLQFLLCCSIASPAPAVWLFAFAARTAFLSSLWLCRLSGQQTVQPLESREKREGERLEVRARKGVQKEATQGEQHPTRGPGRHTEEVKREEKLREQGAEREEKKAFLSATALLLRAQVQAKETLDLPPFFVARLPSQHRAELSSQGESPLCPLEAPSLSRMQQRKEMWNKHLLDH</sequence>
<keyword evidence="2" id="KW-0472">Membrane</keyword>
<evidence type="ECO:0008006" key="5">
    <source>
        <dbReference type="Google" id="ProtNLM"/>
    </source>
</evidence>
<dbReference type="Proteomes" id="UP000557509">
    <property type="component" value="Unassembled WGS sequence"/>
</dbReference>
<proteinExistence type="predicted"/>
<evidence type="ECO:0000256" key="2">
    <source>
        <dbReference type="SAM" id="Phobius"/>
    </source>
</evidence>
<evidence type="ECO:0000313" key="4">
    <source>
        <dbReference type="Proteomes" id="UP000557509"/>
    </source>
</evidence>
<keyword evidence="4" id="KW-1185">Reference proteome</keyword>
<keyword evidence="2" id="KW-0812">Transmembrane</keyword>
<dbReference type="EMBL" id="JAAUHK010000194">
    <property type="protein sequence ID" value="KAF4642191.1"/>
    <property type="molecule type" value="Genomic_DNA"/>
</dbReference>
<accession>A0A7J6K6V0</accession>
<feature type="compositionally biased region" description="Basic and acidic residues" evidence="1">
    <location>
        <begin position="155"/>
        <end position="169"/>
    </location>
</feature>
<evidence type="ECO:0000256" key="1">
    <source>
        <dbReference type="SAM" id="MobiDB-lite"/>
    </source>
</evidence>
<reference evidence="3 4" key="1">
    <citation type="submission" date="2020-03" db="EMBL/GenBank/DDBJ databases">
        <title>Genome sequence of Toxoplasma gondii RH-88 strain.</title>
        <authorList>
            <person name="Lorenzi H.A."/>
            <person name="Venepally P."/>
            <person name="Rozenberg A."/>
            <person name="Sibley D."/>
        </authorList>
    </citation>
    <scope>NUCLEOTIDE SEQUENCE [LARGE SCALE GENOMIC DNA]</scope>
    <source>
        <strain evidence="3 4">RH-88</strain>
    </source>
</reference>
<organism evidence="3 4">
    <name type="scientific">Toxoplasma gondii</name>
    <dbReference type="NCBI Taxonomy" id="5811"/>
    <lineage>
        <taxon>Eukaryota</taxon>
        <taxon>Sar</taxon>
        <taxon>Alveolata</taxon>
        <taxon>Apicomplexa</taxon>
        <taxon>Conoidasida</taxon>
        <taxon>Coccidia</taxon>
        <taxon>Eucoccidiorida</taxon>
        <taxon>Eimeriorina</taxon>
        <taxon>Sarcocystidae</taxon>
        <taxon>Toxoplasma</taxon>
    </lineage>
</organism>
<feature type="compositionally biased region" description="Basic and acidic residues" evidence="1">
    <location>
        <begin position="190"/>
        <end position="209"/>
    </location>
</feature>
<name>A0A7J6K6V0_TOXGO</name>
<gene>
    <name evidence="3" type="ORF">TGRH88_080040</name>
</gene>
<feature type="region of interest" description="Disordered" evidence="1">
    <location>
        <begin position="153"/>
        <end position="209"/>
    </location>
</feature>
<evidence type="ECO:0000313" key="3">
    <source>
        <dbReference type="EMBL" id="KAF4642191.1"/>
    </source>
</evidence>